<dbReference type="EMBL" id="BAABME010007178">
    <property type="protein sequence ID" value="GAA0170288.1"/>
    <property type="molecule type" value="Genomic_DNA"/>
</dbReference>
<evidence type="ECO:0000313" key="1">
    <source>
        <dbReference type="EMBL" id="GAA0170288.1"/>
    </source>
</evidence>
<gene>
    <name evidence="1" type="ORF">LIER_24585</name>
</gene>
<dbReference type="PANTHER" id="PTHR11439:SF462">
    <property type="match status" value="1"/>
</dbReference>
<keyword evidence="2" id="KW-1185">Reference proteome</keyword>
<comment type="caution">
    <text evidence="1">The sequence shown here is derived from an EMBL/GenBank/DDBJ whole genome shotgun (WGS) entry which is preliminary data.</text>
</comment>
<dbReference type="InterPro" id="IPR043502">
    <property type="entry name" value="DNA/RNA_pol_sf"/>
</dbReference>
<organism evidence="1 2">
    <name type="scientific">Lithospermum erythrorhizon</name>
    <name type="common">Purple gromwell</name>
    <name type="synonym">Lithospermum officinale var. erythrorhizon</name>
    <dbReference type="NCBI Taxonomy" id="34254"/>
    <lineage>
        <taxon>Eukaryota</taxon>
        <taxon>Viridiplantae</taxon>
        <taxon>Streptophyta</taxon>
        <taxon>Embryophyta</taxon>
        <taxon>Tracheophyta</taxon>
        <taxon>Spermatophyta</taxon>
        <taxon>Magnoliopsida</taxon>
        <taxon>eudicotyledons</taxon>
        <taxon>Gunneridae</taxon>
        <taxon>Pentapetalae</taxon>
        <taxon>asterids</taxon>
        <taxon>lamiids</taxon>
        <taxon>Boraginales</taxon>
        <taxon>Boraginaceae</taxon>
        <taxon>Boraginoideae</taxon>
        <taxon>Lithospermeae</taxon>
        <taxon>Lithospermum</taxon>
    </lineage>
</organism>
<dbReference type="SUPFAM" id="SSF56672">
    <property type="entry name" value="DNA/RNA polymerases"/>
    <property type="match status" value="1"/>
</dbReference>
<keyword evidence="1" id="KW-0675">Receptor</keyword>
<evidence type="ECO:0000313" key="2">
    <source>
        <dbReference type="Proteomes" id="UP001454036"/>
    </source>
</evidence>
<dbReference type="PANTHER" id="PTHR11439">
    <property type="entry name" value="GAG-POL-RELATED RETROTRANSPOSON"/>
    <property type="match status" value="1"/>
</dbReference>
<protein>
    <submittedName>
        <fullName evidence="1">Transmembrane signal receptor</fullName>
    </submittedName>
</protein>
<dbReference type="Proteomes" id="UP001454036">
    <property type="component" value="Unassembled WGS sequence"/>
</dbReference>
<sequence length="226" mass="25291">MGLLATKPVETPLPQNHRLGDATGPLFSDPACYRRLIGRLLYLTLTRPDITYPIHVLSQFMLAPCQAHYEVAIRVLRYLKSHPGQGILLRADCDLQLYAYCDSDWASYPMSRRSVSGYFVFLGSSPVSWKSKKETIVARSSAEPVRVCCDNQVALHIASNPVFHERTKYIDIDCHFVCELLGTGIITTAHINTHLQLAVIFTKALGTSQFSLLLDKLCVYDPQPPP</sequence>
<dbReference type="CDD" id="cd09272">
    <property type="entry name" value="RNase_HI_RT_Ty1"/>
    <property type="match status" value="1"/>
</dbReference>
<accession>A0AAV3R2S6</accession>
<dbReference type="AlphaFoldDB" id="A0AAV3R2S6"/>
<reference evidence="1 2" key="1">
    <citation type="submission" date="2024-01" db="EMBL/GenBank/DDBJ databases">
        <title>The complete chloroplast genome sequence of Lithospermum erythrorhizon: insights into the phylogenetic relationship among Boraginaceae species and the maternal lineages of purple gromwells.</title>
        <authorList>
            <person name="Okada T."/>
            <person name="Watanabe K."/>
        </authorList>
    </citation>
    <scope>NUCLEOTIDE SEQUENCE [LARGE SCALE GENOMIC DNA]</scope>
</reference>
<proteinExistence type="predicted"/>
<keyword evidence="1" id="KW-0472">Membrane</keyword>
<name>A0AAV3R2S6_LITER</name>
<keyword evidence="1" id="KW-0812">Transmembrane</keyword>